<gene>
    <name evidence="1" type="ORF">SPIL2461_LOCUS22293</name>
</gene>
<evidence type="ECO:0000313" key="2">
    <source>
        <dbReference type="Proteomes" id="UP000649617"/>
    </source>
</evidence>
<keyword evidence="2" id="KW-1185">Reference proteome</keyword>
<proteinExistence type="predicted"/>
<feature type="non-terminal residue" evidence="1">
    <location>
        <position position="1"/>
    </location>
</feature>
<dbReference type="AlphaFoldDB" id="A0A812Y1E9"/>
<sequence>VSWSDRETLFLTLQEPPANEDPIGETFHGRNCEQPGPRKYAAGWDALTNKHRFTEDAVACVFLTKREEGYGRHDPPDPPNGDACWCHKIYGEPKPWGCGWYTAWLKNVRQAMANGQRLKVVFFPGQIGDGKVSMDELCHTNLWDGVGLGGSQKCEVATADAEKWDYDSVDVASLLEQEFRPGRRVDAWCDETKSWRMATVLEQQTRVTEEKDKDNPERNKI</sequence>
<organism evidence="1 2">
    <name type="scientific">Symbiodinium pilosum</name>
    <name type="common">Dinoflagellate</name>
    <dbReference type="NCBI Taxonomy" id="2952"/>
    <lineage>
        <taxon>Eukaryota</taxon>
        <taxon>Sar</taxon>
        <taxon>Alveolata</taxon>
        <taxon>Dinophyceae</taxon>
        <taxon>Suessiales</taxon>
        <taxon>Symbiodiniaceae</taxon>
        <taxon>Symbiodinium</taxon>
    </lineage>
</organism>
<accession>A0A812Y1E9</accession>
<dbReference type="Proteomes" id="UP000649617">
    <property type="component" value="Unassembled WGS sequence"/>
</dbReference>
<evidence type="ECO:0000313" key="1">
    <source>
        <dbReference type="EMBL" id="CAE7762850.1"/>
    </source>
</evidence>
<comment type="caution">
    <text evidence="1">The sequence shown here is derived from an EMBL/GenBank/DDBJ whole genome shotgun (WGS) entry which is preliminary data.</text>
</comment>
<protein>
    <submittedName>
        <fullName evidence="1">Uncharacterized protein</fullName>
    </submittedName>
</protein>
<name>A0A812Y1E9_SYMPI</name>
<dbReference type="EMBL" id="CAJNIZ010047128">
    <property type="protein sequence ID" value="CAE7762850.1"/>
    <property type="molecule type" value="Genomic_DNA"/>
</dbReference>
<dbReference type="OrthoDB" id="428188at2759"/>
<reference evidence="1" key="1">
    <citation type="submission" date="2021-02" db="EMBL/GenBank/DDBJ databases">
        <authorList>
            <person name="Dougan E. K."/>
            <person name="Rhodes N."/>
            <person name="Thang M."/>
            <person name="Chan C."/>
        </authorList>
    </citation>
    <scope>NUCLEOTIDE SEQUENCE</scope>
</reference>